<dbReference type="HOGENOM" id="CLU_060131_7_0_11"/>
<dbReference type="PANTHER" id="PTHR42791:SF1">
    <property type="entry name" value="N-ACETYLTRANSFERASE DOMAIN-CONTAINING PROTEIN"/>
    <property type="match status" value="1"/>
</dbReference>
<organism evidence="2 3">
    <name type="scientific">Thermobispora bispora (strain ATCC 19993 / DSM 43833 / CBS 139.67 / JCM 10125 / KCTC 9307 / NBRC 14880 / R51)</name>
    <dbReference type="NCBI Taxonomy" id="469371"/>
    <lineage>
        <taxon>Bacteria</taxon>
        <taxon>Bacillati</taxon>
        <taxon>Actinomycetota</taxon>
        <taxon>Actinomycetes</taxon>
        <taxon>Streptosporangiales</taxon>
        <taxon>Streptosporangiaceae</taxon>
        <taxon>Thermobispora</taxon>
    </lineage>
</organism>
<dbReference type="GO" id="GO:0016747">
    <property type="term" value="F:acyltransferase activity, transferring groups other than amino-acyl groups"/>
    <property type="evidence" value="ECO:0007669"/>
    <property type="project" value="InterPro"/>
</dbReference>
<gene>
    <name evidence="2" type="ordered locus">Tbis_0768</name>
</gene>
<keyword evidence="3" id="KW-1185">Reference proteome</keyword>
<dbReference type="Proteomes" id="UP000006640">
    <property type="component" value="Chromosome"/>
</dbReference>
<keyword evidence="2" id="KW-0808">Transferase</keyword>
<dbReference type="KEGG" id="tbi:Tbis_0768"/>
<dbReference type="PROSITE" id="PS51186">
    <property type="entry name" value="GNAT"/>
    <property type="match status" value="1"/>
</dbReference>
<feature type="domain" description="N-acetyltransferase" evidence="1">
    <location>
        <begin position="23"/>
        <end position="196"/>
    </location>
</feature>
<proteinExistence type="predicted"/>
<dbReference type="EMBL" id="CP001874">
    <property type="protein sequence ID" value="ADG87492.1"/>
    <property type="molecule type" value="Genomic_DNA"/>
</dbReference>
<dbReference type="SUPFAM" id="SSF55729">
    <property type="entry name" value="Acyl-CoA N-acyltransferases (Nat)"/>
    <property type="match status" value="1"/>
</dbReference>
<name>D6Y6C0_THEBD</name>
<protein>
    <submittedName>
        <fullName evidence="2">GCN5-related N-acetyltransferase</fullName>
    </submittedName>
</protein>
<dbReference type="Pfam" id="PF13508">
    <property type="entry name" value="Acetyltransf_7"/>
    <property type="match status" value="1"/>
</dbReference>
<accession>D6Y6C0</accession>
<dbReference type="RefSeq" id="WP_013131025.1">
    <property type="nucleotide sequence ID" value="NC_014165.1"/>
</dbReference>
<evidence type="ECO:0000259" key="1">
    <source>
        <dbReference type="PROSITE" id="PS51186"/>
    </source>
</evidence>
<evidence type="ECO:0000313" key="3">
    <source>
        <dbReference type="Proteomes" id="UP000006640"/>
    </source>
</evidence>
<dbReference type="InterPro" id="IPR016181">
    <property type="entry name" value="Acyl_CoA_acyltransferase"/>
</dbReference>
<dbReference type="InterPro" id="IPR052523">
    <property type="entry name" value="Trichothecene_AcTrans"/>
</dbReference>
<dbReference type="CDD" id="cd04301">
    <property type="entry name" value="NAT_SF"/>
    <property type="match status" value="1"/>
</dbReference>
<dbReference type="eggNOG" id="COG0456">
    <property type="taxonomic scope" value="Bacteria"/>
</dbReference>
<dbReference type="Gene3D" id="3.40.630.30">
    <property type="match status" value="1"/>
</dbReference>
<dbReference type="OrthoDB" id="7057833at2"/>
<dbReference type="PANTHER" id="PTHR42791">
    <property type="entry name" value="GNAT FAMILY ACETYLTRANSFERASE"/>
    <property type="match status" value="1"/>
</dbReference>
<dbReference type="InterPro" id="IPR000182">
    <property type="entry name" value="GNAT_dom"/>
</dbReference>
<reference evidence="2 3" key="1">
    <citation type="submission" date="2010-01" db="EMBL/GenBank/DDBJ databases">
        <title>The complete genome of Thermobispora bispora DSM 43833.</title>
        <authorList>
            <consortium name="US DOE Joint Genome Institute (JGI-PGF)"/>
            <person name="Lucas S."/>
            <person name="Copeland A."/>
            <person name="Lapidus A."/>
            <person name="Glavina del Rio T."/>
            <person name="Dalin E."/>
            <person name="Tice H."/>
            <person name="Bruce D."/>
            <person name="Goodwin L."/>
            <person name="Pitluck S."/>
            <person name="Kyrpides N."/>
            <person name="Mavromatis K."/>
            <person name="Ivanova N."/>
            <person name="Mikhailova N."/>
            <person name="Chertkov O."/>
            <person name="Brettin T."/>
            <person name="Detter J.C."/>
            <person name="Han C."/>
            <person name="Larimer F."/>
            <person name="Land M."/>
            <person name="Hauser L."/>
            <person name="Markowitz V."/>
            <person name="Cheng J.-F."/>
            <person name="Hugenholtz P."/>
            <person name="Woyke T."/>
            <person name="Wu D."/>
            <person name="Jando M."/>
            <person name="Schneider S."/>
            <person name="Klenk H.-P."/>
            <person name="Eisen J.A."/>
        </authorList>
    </citation>
    <scope>NUCLEOTIDE SEQUENCE [LARGE SCALE GENOMIC DNA]</scope>
    <source>
        <strain evidence="3">ATCC 19993 / DSM 43833 / CBS 139.67 / JCM 10125 / KCTC 9307 / NBRC 14880 / R51</strain>
    </source>
</reference>
<sequence>MTEIIRVQPGGTAAEDVAKIIATAFHELEMSAWLVPSDEERRRVMPPYFALFTEHALAHGEVYATADMSAVAVWLPYETPPPEIPDMGPRLAAVAGPHAERFDALGEAMDKHHPTDPHHYLAFLAVLPERQCQGLGSKLLDHYHARLDAAGKPAYLEASSQRSRRLYLRHGYRDHGEPLNIPGGAPPMFPMWRPPAS</sequence>
<dbReference type="STRING" id="469371.Tbis_0768"/>
<dbReference type="AlphaFoldDB" id="D6Y6C0"/>
<evidence type="ECO:0000313" key="2">
    <source>
        <dbReference type="EMBL" id="ADG87492.1"/>
    </source>
</evidence>